<dbReference type="RefSeq" id="WP_072845162.1">
    <property type="nucleotide sequence ID" value="NZ_FNAB01000006.1"/>
</dbReference>
<dbReference type="EMBL" id="FNAB01000006">
    <property type="protein sequence ID" value="SDD74963.1"/>
    <property type="molecule type" value="Genomic_DNA"/>
</dbReference>
<name>A0A1G6XAU2_9NOCA</name>
<dbReference type="Proteomes" id="UP000199417">
    <property type="component" value="Unassembled WGS sequence"/>
</dbReference>
<organism evidence="2 3">
    <name type="scientific">Rhodococcus tukisamuensis</name>
    <dbReference type="NCBI Taxonomy" id="168276"/>
    <lineage>
        <taxon>Bacteria</taxon>
        <taxon>Bacillati</taxon>
        <taxon>Actinomycetota</taxon>
        <taxon>Actinomycetes</taxon>
        <taxon>Mycobacteriales</taxon>
        <taxon>Nocardiaceae</taxon>
        <taxon>Rhodococcus</taxon>
    </lineage>
</organism>
<sequence>MRQRHRLRRVSIVAGAGIALLVAAQPAAAAPTDTVFPIPVVGVGWMNPPGLPTGGSMYVTASTDPATPGVTRFSNDRYCCVFIHWRNISTGAAGIAYLGYPSVEAQTGPGTVFAAVTVPTGPPGYPALMLLPGAGAWTVP</sequence>
<keyword evidence="3" id="KW-1185">Reference proteome</keyword>
<protein>
    <submittedName>
        <fullName evidence="2">Uncharacterized protein</fullName>
    </submittedName>
</protein>
<gene>
    <name evidence="2" type="ORF">SAMN05444580_106139</name>
</gene>
<evidence type="ECO:0000313" key="3">
    <source>
        <dbReference type="Proteomes" id="UP000199417"/>
    </source>
</evidence>
<accession>A0A1G6XAU2</accession>
<evidence type="ECO:0000256" key="1">
    <source>
        <dbReference type="SAM" id="SignalP"/>
    </source>
</evidence>
<keyword evidence="1" id="KW-0732">Signal</keyword>
<dbReference type="AlphaFoldDB" id="A0A1G6XAU2"/>
<feature type="signal peptide" evidence="1">
    <location>
        <begin position="1"/>
        <end position="29"/>
    </location>
</feature>
<evidence type="ECO:0000313" key="2">
    <source>
        <dbReference type="EMBL" id="SDD74963.1"/>
    </source>
</evidence>
<reference evidence="2 3" key="1">
    <citation type="submission" date="2016-10" db="EMBL/GenBank/DDBJ databases">
        <authorList>
            <person name="de Groot N.N."/>
        </authorList>
    </citation>
    <scope>NUCLEOTIDE SEQUENCE [LARGE SCALE GENOMIC DNA]</scope>
    <source>
        <strain evidence="2 3">JCM 11308</strain>
    </source>
</reference>
<feature type="chain" id="PRO_5011683549" evidence="1">
    <location>
        <begin position="30"/>
        <end position="140"/>
    </location>
</feature>
<proteinExistence type="predicted"/>